<dbReference type="GO" id="GO:0009384">
    <property type="term" value="F:N-acylmannosamine kinase activity"/>
    <property type="evidence" value="ECO:0007669"/>
    <property type="project" value="TreeGrafter"/>
</dbReference>
<sequence>MQPPLAHYQPELHPTLGASLSGTNLERAGDHNQRVMLQAIRVSGPLTRADLGRITGLTPPAIANITRRLLNESLILEVGRLQGTRGQPAMRLAINPDGCFAIGVNVDRDHVTLVVLDLLGQVRHRAVLEVDFPLPDAVAAFFKAQVEELVESQAFPRNRLIGVGVALPDDLGRVNLPNRPKSFEAWSTTDIPDLFTATLPLPVFMENDAAAAALGELQFGYGLRDPSFFYVLINQGLGGGIVIDGQYFRGAQGRSGELGFLPINSPRTPARTLEEAVSLSALCAYLTARGRAVTRPEQLLDLDTVGQQLLNDWLDLAAELLTTPIVAVNCLVNPEAVFLGGRLPAPLIDRLAQMINDRLWAHSGAIPVIVPVHRAATAVDAPAVGAALLPFNDRLLPTRTTLMKTAAD</sequence>
<dbReference type="InterPro" id="IPR036388">
    <property type="entry name" value="WH-like_DNA-bd_sf"/>
</dbReference>
<keyword evidence="2" id="KW-1185">Reference proteome</keyword>
<dbReference type="SUPFAM" id="SSF53067">
    <property type="entry name" value="Actin-like ATPase domain"/>
    <property type="match status" value="1"/>
</dbReference>
<dbReference type="PANTHER" id="PTHR18964:SF169">
    <property type="entry name" value="N-ACETYLMANNOSAMINE KINASE"/>
    <property type="match status" value="1"/>
</dbReference>
<dbReference type="InterPro" id="IPR036390">
    <property type="entry name" value="WH_DNA-bd_sf"/>
</dbReference>
<dbReference type="InterPro" id="IPR043129">
    <property type="entry name" value="ATPase_NBD"/>
</dbReference>
<dbReference type="SUPFAM" id="SSF46785">
    <property type="entry name" value="Winged helix' DNA-binding domain"/>
    <property type="match status" value="1"/>
</dbReference>
<dbReference type="EMBL" id="CP022113">
    <property type="protein sequence ID" value="ASG25200.1"/>
    <property type="molecule type" value="Genomic_DNA"/>
</dbReference>
<gene>
    <name evidence="1" type="ORF">Y958_30055</name>
</gene>
<protein>
    <submittedName>
        <fullName evidence="1">ROK family protein</fullName>
    </submittedName>
</protein>
<evidence type="ECO:0000313" key="2">
    <source>
        <dbReference type="Proteomes" id="UP000197153"/>
    </source>
</evidence>
<dbReference type="PANTHER" id="PTHR18964">
    <property type="entry name" value="ROK (REPRESSOR, ORF, KINASE) FAMILY"/>
    <property type="match status" value="1"/>
</dbReference>
<name>A0A248K2X7_9PROT</name>
<dbReference type="KEGG" id="nao:Y958_30055"/>
<dbReference type="RefSeq" id="WP_040845515.1">
    <property type="nucleotide sequence ID" value="NZ_CP022113.1"/>
</dbReference>
<proteinExistence type="predicted"/>
<reference evidence="1 2" key="1">
    <citation type="submission" date="2017-06" db="EMBL/GenBank/DDBJ databases">
        <title>Complete genome sequence of Nitrospirillum amazonense strain CBAmC, an endophytic nitrogen-fixing and plant growth-promoting bacterium, isolated from sugarcane.</title>
        <authorList>
            <person name="Schwab S."/>
            <person name="dos Santos Teixeira K.R."/>
            <person name="Simoes Araujo J.L."/>
            <person name="Soares Vidal M."/>
            <person name="Borges de Freitas H.R."/>
            <person name="Rivello Crivelaro A.L."/>
            <person name="Bueno de Camargo Nunes A."/>
            <person name="dos Santos C.M."/>
            <person name="Palmeira da Silva Rosa D."/>
            <person name="da Silva Padilha D."/>
            <person name="da Silva E."/>
            <person name="Araujo Terra L."/>
            <person name="Soares Mendes V."/>
            <person name="Farinelli L."/>
            <person name="Magalhaes Cruz L."/>
            <person name="Baldani J.I."/>
        </authorList>
    </citation>
    <scope>NUCLEOTIDE SEQUENCE [LARGE SCALE GENOMIC DNA]</scope>
    <source>
        <strain evidence="1 2">CBAmC</strain>
    </source>
</reference>
<dbReference type="AlphaFoldDB" id="A0A248K2X7"/>
<dbReference type="GO" id="GO:0019262">
    <property type="term" value="P:N-acetylneuraminate catabolic process"/>
    <property type="evidence" value="ECO:0007669"/>
    <property type="project" value="TreeGrafter"/>
</dbReference>
<dbReference type="Gene3D" id="3.30.420.40">
    <property type="match status" value="2"/>
</dbReference>
<dbReference type="Proteomes" id="UP000197153">
    <property type="component" value="Chromosome 4"/>
</dbReference>
<dbReference type="Gene3D" id="1.10.10.10">
    <property type="entry name" value="Winged helix-like DNA-binding domain superfamily/Winged helix DNA-binding domain"/>
    <property type="match status" value="1"/>
</dbReference>
<evidence type="ECO:0000313" key="1">
    <source>
        <dbReference type="EMBL" id="ASG25200.1"/>
    </source>
</evidence>
<accession>A0A248K2X7</accession>
<dbReference type="Pfam" id="PF00480">
    <property type="entry name" value="ROK"/>
    <property type="match status" value="1"/>
</dbReference>
<organism evidence="1 2">
    <name type="scientific">Nitrospirillum viridazoti CBAmc</name>
    <dbReference type="NCBI Taxonomy" id="1441467"/>
    <lineage>
        <taxon>Bacteria</taxon>
        <taxon>Pseudomonadati</taxon>
        <taxon>Pseudomonadota</taxon>
        <taxon>Alphaproteobacteria</taxon>
        <taxon>Rhodospirillales</taxon>
        <taxon>Azospirillaceae</taxon>
        <taxon>Nitrospirillum</taxon>
        <taxon>Nitrospirillum viridazoti</taxon>
    </lineage>
</organism>
<dbReference type="InterPro" id="IPR000600">
    <property type="entry name" value="ROK"/>
</dbReference>